<evidence type="ECO:0000313" key="2">
    <source>
        <dbReference type="Proteomes" id="UP001596548"/>
    </source>
</evidence>
<dbReference type="RefSeq" id="WP_378965872.1">
    <property type="nucleotide sequence ID" value="NZ_JBHTBJ010000005.1"/>
</dbReference>
<sequence>MLQYRAELDAAVILTGGASVRAQGLTIDVPHADVTQAEIAALLVAALGLRHVERVEVAACRVFGERAAPTGRSAIRLELVELSHVIADGMTTFPGAPGPVISPHLTWADSRSRYAEGTEFSMDRIDMVGQTGTYLDSPRHRYEGGTDLAGLPLGRLADLPATVVRTAGAGRRAVEAADLEPLTLAGHAVLLHTGGDRHWGTPAYAEDNPYLTAAAATLLVERGAALVGIDSVNLDDMSAASGGERPAHSILLAAGIPVVEHLTGLEQLPPTGARFTAAPPRIEGFGTFPVRAFATIPWYEPHDHTRSAGWLPTTVEQ</sequence>
<dbReference type="Gene3D" id="3.50.30.50">
    <property type="entry name" value="Putative cyclase"/>
    <property type="match status" value="1"/>
</dbReference>
<dbReference type="InterPro" id="IPR007325">
    <property type="entry name" value="KFase/CYL"/>
</dbReference>
<evidence type="ECO:0000313" key="1">
    <source>
        <dbReference type="EMBL" id="MFC7274206.1"/>
    </source>
</evidence>
<dbReference type="SUPFAM" id="SSF102198">
    <property type="entry name" value="Putative cyclase"/>
    <property type="match status" value="1"/>
</dbReference>
<protein>
    <submittedName>
        <fullName evidence="1">Cyclase family protein</fullName>
        <ecNumber evidence="1">3.5.-.-</ecNumber>
    </submittedName>
</protein>
<proteinExistence type="predicted"/>
<organism evidence="1 2">
    <name type="scientific">Paractinoplanes rhizophilus</name>
    <dbReference type="NCBI Taxonomy" id="1416877"/>
    <lineage>
        <taxon>Bacteria</taxon>
        <taxon>Bacillati</taxon>
        <taxon>Actinomycetota</taxon>
        <taxon>Actinomycetes</taxon>
        <taxon>Micromonosporales</taxon>
        <taxon>Micromonosporaceae</taxon>
        <taxon>Paractinoplanes</taxon>
    </lineage>
</organism>
<dbReference type="EMBL" id="JBHTBJ010000005">
    <property type="protein sequence ID" value="MFC7274206.1"/>
    <property type="molecule type" value="Genomic_DNA"/>
</dbReference>
<dbReference type="PANTHER" id="PTHR31118:SF12">
    <property type="entry name" value="CYCLASE-LIKE PROTEIN 2"/>
    <property type="match status" value="1"/>
</dbReference>
<gene>
    <name evidence="1" type="ORF">ACFQS1_09465</name>
</gene>
<dbReference type="EC" id="3.5.-.-" evidence="1"/>
<comment type="caution">
    <text evidence="1">The sequence shown here is derived from an EMBL/GenBank/DDBJ whole genome shotgun (WGS) entry which is preliminary data.</text>
</comment>
<name>A0ABW2HN13_9ACTN</name>
<reference evidence="2" key="1">
    <citation type="journal article" date="2019" name="Int. J. Syst. Evol. Microbiol.">
        <title>The Global Catalogue of Microorganisms (GCM) 10K type strain sequencing project: providing services to taxonomists for standard genome sequencing and annotation.</title>
        <authorList>
            <consortium name="The Broad Institute Genomics Platform"/>
            <consortium name="The Broad Institute Genome Sequencing Center for Infectious Disease"/>
            <person name="Wu L."/>
            <person name="Ma J."/>
        </authorList>
    </citation>
    <scope>NUCLEOTIDE SEQUENCE [LARGE SCALE GENOMIC DNA]</scope>
    <source>
        <strain evidence="2">XZYJT-10</strain>
    </source>
</reference>
<keyword evidence="2" id="KW-1185">Reference proteome</keyword>
<accession>A0ABW2HN13</accession>
<dbReference type="InterPro" id="IPR037175">
    <property type="entry name" value="KFase_sf"/>
</dbReference>
<dbReference type="Pfam" id="PF04199">
    <property type="entry name" value="Cyclase"/>
    <property type="match status" value="1"/>
</dbReference>
<dbReference type="GO" id="GO:0016787">
    <property type="term" value="F:hydrolase activity"/>
    <property type="evidence" value="ECO:0007669"/>
    <property type="project" value="UniProtKB-KW"/>
</dbReference>
<dbReference type="Proteomes" id="UP001596548">
    <property type="component" value="Unassembled WGS sequence"/>
</dbReference>
<keyword evidence="1" id="KW-0378">Hydrolase</keyword>
<dbReference type="PANTHER" id="PTHR31118">
    <property type="entry name" value="CYCLASE-LIKE PROTEIN 2"/>
    <property type="match status" value="1"/>
</dbReference>